<reference evidence="1" key="1">
    <citation type="journal article" date="2013" name="Nature">
        <title>Draft genome of the wheat A-genome progenitor Triticum urartu.</title>
        <authorList>
            <person name="Ling H.Q."/>
            <person name="Zhao S."/>
            <person name="Liu D."/>
            <person name="Wang J."/>
            <person name="Sun H."/>
            <person name="Zhang C."/>
            <person name="Fan H."/>
            <person name="Li D."/>
            <person name="Dong L."/>
            <person name="Tao Y."/>
            <person name="Gao C."/>
            <person name="Wu H."/>
            <person name="Li Y."/>
            <person name="Cui Y."/>
            <person name="Guo X."/>
            <person name="Zheng S."/>
            <person name="Wang B."/>
            <person name="Yu K."/>
            <person name="Liang Q."/>
            <person name="Yang W."/>
            <person name="Lou X."/>
            <person name="Chen J."/>
            <person name="Feng M."/>
            <person name="Jian J."/>
            <person name="Zhang X."/>
            <person name="Luo G."/>
            <person name="Jiang Y."/>
            <person name="Liu J."/>
            <person name="Wang Z."/>
            <person name="Sha Y."/>
            <person name="Zhang B."/>
            <person name="Wu H."/>
            <person name="Tang D."/>
            <person name="Shen Q."/>
            <person name="Xue P."/>
            <person name="Zou S."/>
            <person name="Wang X."/>
            <person name="Liu X."/>
            <person name="Wang F."/>
            <person name="Yang Y."/>
            <person name="An X."/>
            <person name="Dong Z."/>
            <person name="Zhang K."/>
            <person name="Zhang X."/>
            <person name="Luo M.C."/>
            <person name="Dvorak J."/>
            <person name="Tong Y."/>
            <person name="Wang J."/>
            <person name="Yang H."/>
            <person name="Li Z."/>
            <person name="Wang D."/>
            <person name="Zhang A."/>
            <person name="Wang J."/>
        </authorList>
    </citation>
    <scope>NUCLEOTIDE SEQUENCE</scope>
</reference>
<organism evidence="1">
    <name type="scientific">Triticum urartu</name>
    <name type="common">Red wild einkorn</name>
    <name type="synonym">Crithodium urartu</name>
    <dbReference type="NCBI Taxonomy" id="4572"/>
    <lineage>
        <taxon>Eukaryota</taxon>
        <taxon>Viridiplantae</taxon>
        <taxon>Streptophyta</taxon>
        <taxon>Embryophyta</taxon>
        <taxon>Tracheophyta</taxon>
        <taxon>Spermatophyta</taxon>
        <taxon>Magnoliopsida</taxon>
        <taxon>Liliopsida</taxon>
        <taxon>Poales</taxon>
        <taxon>Poaceae</taxon>
        <taxon>BOP clade</taxon>
        <taxon>Pooideae</taxon>
        <taxon>Triticodae</taxon>
        <taxon>Triticeae</taxon>
        <taxon>Triticinae</taxon>
        <taxon>Triticum</taxon>
    </lineage>
</organism>
<dbReference type="EMBL" id="KD175478">
    <property type="protein sequence ID" value="EMS55030.1"/>
    <property type="molecule type" value="Genomic_DNA"/>
</dbReference>
<dbReference type="AlphaFoldDB" id="M7ZRR5"/>
<name>M7ZRR5_TRIUA</name>
<gene>
    <name evidence="1" type="ORF">TRIUR3_23548</name>
</gene>
<dbReference type="STRING" id="4572.M7ZRR5"/>
<evidence type="ECO:0000313" key="1">
    <source>
        <dbReference type="EMBL" id="EMS55030.1"/>
    </source>
</evidence>
<dbReference type="eggNOG" id="ENOG502QRUN">
    <property type="taxonomic scope" value="Eukaryota"/>
</dbReference>
<dbReference type="Gene3D" id="1.10.287.1490">
    <property type="match status" value="1"/>
</dbReference>
<proteinExistence type="predicted"/>
<protein>
    <submittedName>
        <fullName evidence="1">Uncharacterized protein</fullName>
    </submittedName>
</protein>
<sequence>MAELEGNNSELLSQNGELIKQLEETKEAVRVVSCQKAEVERSFQEFKKESEAFRVEMEGKLKVKVEELKVLGSKKAEMDARVASLETELALSVTKTGGLEAEVMAKKRELDLLKGKSDKLQSEVAEAERKHSMSAEEVERLRMELGVLVKAKEVASKAFDAEKTEIMKELESLKRKVEEIQADKEAAEGVTREKDAQTVKLRAELEELHVSMSQLQTSCDELDTKHSRLQSEKNSVQKALDAEKAEAGKLMSKIKALENCNGKMDGEIGELRIALKEKNGKIEALTSEAEELQLTVTEAQKKNKGGIWVWVASIMGIWGFPVGVVFSYRLAKWTLSWLEDNLSSCQEKDNSSEENRVVIDISVIPEYRGTELRFVLRASIMGIWGFPVGVVFSYRLAKWTLSW</sequence>
<dbReference type="OMA" id="ASIMGIW"/>
<accession>M7ZRR5</accession>